<protein>
    <submittedName>
        <fullName evidence="1">Transposase</fullName>
    </submittedName>
</protein>
<evidence type="ECO:0000313" key="1">
    <source>
        <dbReference type="EMBL" id="VEP16470.1"/>
    </source>
</evidence>
<keyword evidence="2" id="KW-1185">Reference proteome</keyword>
<gene>
    <name evidence="1" type="ORF">H1P_4510004</name>
</gene>
<proteinExistence type="predicted"/>
<accession>A0A563VYH3</accession>
<sequence length="42" mass="4679">MFLIHFEAILEPLIPPQKSSGRPRTVSIREIISAIFDLLATG</sequence>
<name>A0A563VYH3_9CYAN</name>
<dbReference type="AlphaFoldDB" id="A0A563VYH3"/>
<dbReference type="Proteomes" id="UP000320055">
    <property type="component" value="Unassembled WGS sequence"/>
</dbReference>
<reference evidence="1 2" key="1">
    <citation type="submission" date="2019-01" db="EMBL/GenBank/DDBJ databases">
        <authorList>
            <person name="Brito A."/>
        </authorList>
    </citation>
    <scope>NUCLEOTIDE SEQUENCE [LARGE SCALE GENOMIC DNA]</scope>
    <source>
        <strain evidence="1">1</strain>
    </source>
</reference>
<evidence type="ECO:0000313" key="2">
    <source>
        <dbReference type="Proteomes" id="UP000320055"/>
    </source>
</evidence>
<organism evidence="1 2">
    <name type="scientific">Hyella patelloides LEGE 07179</name>
    <dbReference type="NCBI Taxonomy" id="945734"/>
    <lineage>
        <taxon>Bacteria</taxon>
        <taxon>Bacillati</taxon>
        <taxon>Cyanobacteriota</taxon>
        <taxon>Cyanophyceae</taxon>
        <taxon>Pleurocapsales</taxon>
        <taxon>Hyellaceae</taxon>
        <taxon>Hyella</taxon>
    </lineage>
</organism>
<dbReference type="EMBL" id="CAACVJ010000392">
    <property type="protein sequence ID" value="VEP16470.1"/>
    <property type="molecule type" value="Genomic_DNA"/>
</dbReference>